<dbReference type="Gene3D" id="3.40.190.290">
    <property type="match status" value="1"/>
</dbReference>
<comment type="similarity">
    <text evidence="1">Belongs to the LysR transcriptional regulatory family.</text>
</comment>
<dbReference type="InterPro" id="IPR036388">
    <property type="entry name" value="WH-like_DNA-bd_sf"/>
</dbReference>
<dbReference type="InterPro" id="IPR036390">
    <property type="entry name" value="WH_DNA-bd_sf"/>
</dbReference>
<dbReference type="CDD" id="cd08420">
    <property type="entry name" value="PBP2_CysL_like"/>
    <property type="match status" value="1"/>
</dbReference>
<keyword evidence="2" id="KW-0805">Transcription regulation</keyword>
<dbReference type="SUPFAM" id="SSF53850">
    <property type="entry name" value="Periplasmic binding protein-like II"/>
    <property type="match status" value="1"/>
</dbReference>
<feature type="domain" description="HTH lysR-type" evidence="5">
    <location>
        <begin position="1"/>
        <end position="57"/>
    </location>
</feature>
<gene>
    <name evidence="6" type="ORF">skT53_15640</name>
</gene>
<evidence type="ECO:0000313" key="6">
    <source>
        <dbReference type="EMBL" id="BCJ86579.1"/>
    </source>
</evidence>
<dbReference type="AlphaFoldDB" id="A0A7I8DC83"/>
<dbReference type="Proteomes" id="UP000593802">
    <property type="component" value="Chromosome"/>
</dbReference>
<keyword evidence="4" id="KW-0804">Transcription</keyword>
<keyword evidence="3" id="KW-0238">DNA-binding</keyword>
<keyword evidence="7" id="KW-1185">Reference proteome</keyword>
<dbReference type="InterPro" id="IPR047788">
    <property type="entry name" value="LysR-like_Sec_metab"/>
</dbReference>
<dbReference type="SUPFAM" id="SSF46785">
    <property type="entry name" value="Winged helix' DNA-binding domain"/>
    <property type="match status" value="1"/>
</dbReference>
<dbReference type="NCBIfam" id="NF040786">
    <property type="entry name" value="LysR_Sec_metab"/>
    <property type="match status" value="1"/>
</dbReference>
<evidence type="ECO:0000256" key="4">
    <source>
        <dbReference type="ARBA" id="ARBA00023163"/>
    </source>
</evidence>
<protein>
    <submittedName>
        <fullName evidence="6">LysR family transcriptional regulator</fullName>
    </submittedName>
</protein>
<dbReference type="KEGG" id="eff:skT53_15640"/>
<dbReference type="InterPro" id="IPR005119">
    <property type="entry name" value="LysR_subst-bd"/>
</dbReference>
<dbReference type="EMBL" id="AP023366">
    <property type="protein sequence ID" value="BCJ86579.1"/>
    <property type="molecule type" value="Genomic_DNA"/>
</dbReference>
<evidence type="ECO:0000256" key="1">
    <source>
        <dbReference type="ARBA" id="ARBA00009437"/>
    </source>
</evidence>
<dbReference type="GO" id="GO:0003700">
    <property type="term" value="F:DNA-binding transcription factor activity"/>
    <property type="evidence" value="ECO:0007669"/>
    <property type="project" value="InterPro"/>
</dbReference>
<proteinExistence type="inferred from homology"/>
<dbReference type="InterPro" id="IPR000847">
    <property type="entry name" value="LysR_HTH_N"/>
</dbReference>
<dbReference type="Pfam" id="PF00126">
    <property type="entry name" value="HTH_1"/>
    <property type="match status" value="1"/>
</dbReference>
<reference evidence="6 7" key="1">
    <citation type="submission" date="2020-08" db="EMBL/GenBank/DDBJ databases">
        <title>Complete Genome Sequence of Effusibacillus dendaii Strain skT53, Isolated from Farmland soil.</title>
        <authorList>
            <person name="Konishi T."/>
            <person name="Kawasaki H."/>
        </authorList>
    </citation>
    <scope>NUCLEOTIDE SEQUENCE [LARGE SCALE GENOMIC DNA]</scope>
    <source>
        <strain evidence="7">skT53</strain>
    </source>
</reference>
<dbReference type="PROSITE" id="PS50931">
    <property type="entry name" value="HTH_LYSR"/>
    <property type="match status" value="1"/>
</dbReference>
<sequence length="301" mass="34001">MQFPLLVFVTVVEKKNFSRAAESLNMTQPAVSQQIHSLEDYYGVKLFERNSKRVETTRAGEVLYRYAVQIVNLQREAQQAVNDLMGLVTGKLMIGASLTIGEYVLPRLLSVYARHYPDVEISVTIGNTEVIADHALNNRIDVGLVEGPVNPANLVITPFLEDEMVLIVPTTHRLAAIGRVHIEDLLEETFIIRESGSGTRFIVEEVFRTLGIQPKREIQFGSTQAIKEAVEAGLGVSFISIWSVQKEIKLGTLRVLRVHNHSFPRPFSMIWKKKQLETRAMKEFTAMTESIDLHSRLVPEF</sequence>
<evidence type="ECO:0000256" key="3">
    <source>
        <dbReference type="ARBA" id="ARBA00023125"/>
    </source>
</evidence>
<accession>A0A7I8DC83</accession>
<dbReference type="PANTHER" id="PTHR30126">
    <property type="entry name" value="HTH-TYPE TRANSCRIPTIONAL REGULATOR"/>
    <property type="match status" value="1"/>
</dbReference>
<organism evidence="6 7">
    <name type="scientific">Effusibacillus dendaii</name>
    <dbReference type="NCBI Taxonomy" id="2743772"/>
    <lineage>
        <taxon>Bacteria</taxon>
        <taxon>Bacillati</taxon>
        <taxon>Bacillota</taxon>
        <taxon>Bacilli</taxon>
        <taxon>Bacillales</taxon>
        <taxon>Alicyclobacillaceae</taxon>
        <taxon>Effusibacillus</taxon>
    </lineage>
</organism>
<name>A0A7I8DC83_9BACL</name>
<dbReference type="PANTHER" id="PTHR30126:SF39">
    <property type="entry name" value="HTH-TYPE TRANSCRIPTIONAL REGULATOR CYSL"/>
    <property type="match status" value="1"/>
</dbReference>
<dbReference type="GO" id="GO:0000976">
    <property type="term" value="F:transcription cis-regulatory region binding"/>
    <property type="evidence" value="ECO:0007669"/>
    <property type="project" value="TreeGrafter"/>
</dbReference>
<dbReference type="Gene3D" id="1.10.10.10">
    <property type="entry name" value="Winged helix-like DNA-binding domain superfamily/Winged helix DNA-binding domain"/>
    <property type="match status" value="1"/>
</dbReference>
<dbReference type="PRINTS" id="PR00039">
    <property type="entry name" value="HTHLYSR"/>
</dbReference>
<evidence type="ECO:0000259" key="5">
    <source>
        <dbReference type="PROSITE" id="PS50931"/>
    </source>
</evidence>
<evidence type="ECO:0000313" key="7">
    <source>
        <dbReference type="Proteomes" id="UP000593802"/>
    </source>
</evidence>
<dbReference type="Pfam" id="PF03466">
    <property type="entry name" value="LysR_substrate"/>
    <property type="match status" value="1"/>
</dbReference>
<evidence type="ECO:0000256" key="2">
    <source>
        <dbReference type="ARBA" id="ARBA00023015"/>
    </source>
</evidence>
<dbReference type="FunFam" id="1.10.10.10:FF:000001">
    <property type="entry name" value="LysR family transcriptional regulator"/>
    <property type="match status" value="1"/>
</dbReference>
<dbReference type="RefSeq" id="WP_200760569.1">
    <property type="nucleotide sequence ID" value="NZ_AP023366.1"/>
</dbReference>